<evidence type="ECO:0000256" key="2">
    <source>
        <dbReference type="SAM" id="MobiDB-lite"/>
    </source>
</evidence>
<dbReference type="STRING" id="1300344.I598_2272"/>
<keyword evidence="1" id="KW-0119">Carbohydrate metabolism</keyword>
<dbReference type="EC" id="5.1.3.22" evidence="4"/>
<dbReference type="PANTHER" id="PTHR12110:SF52">
    <property type="entry name" value="XYLOSE ISOMERASE"/>
    <property type="match status" value="1"/>
</dbReference>
<dbReference type="Proteomes" id="UP000076794">
    <property type="component" value="Chromosome"/>
</dbReference>
<gene>
    <name evidence="4" type="primary">ulaE</name>
    <name evidence="4" type="ORF">I598_2272</name>
</gene>
<dbReference type="AlphaFoldDB" id="A0A161HRB2"/>
<keyword evidence="4" id="KW-0413">Isomerase</keyword>
<keyword evidence="5" id="KW-1185">Reference proteome</keyword>
<dbReference type="SUPFAM" id="SSF51658">
    <property type="entry name" value="Xylose isomerase-like"/>
    <property type="match status" value="1"/>
</dbReference>
<dbReference type="InterPro" id="IPR050312">
    <property type="entry name" value="IolE/XylAMocC-like"/>
</dbReference>
<dbReference type="InterPro" id="IPR013022">
    <property type="entry name" value="Xyl_isomerase-like_TIM-brl"/>
</dbReference>
<accession>A0A161HRB2</accession>
<dbReference type="Gene3D" id="3.20.20.150">
    <property type="entry name" value="Divalent-metal-dependent TIM barrel enzymes"/>
    <property type="match status" value="1"/>
</dbReference>
<feature type="region of interest" description="Disordered" evidence="2">
    <location>
        <begin position="279"/>
        <end position="300"/>
    </location>
</feature>
<dbReference type="PATRIC" id="fig|1300344.3.peg.2281"/>
<evidence type="ECO:0000256" key="1">
    <source>
        <dbReference type="ARBA" id="ARBA00023277"/>
    </source>
</evidence>
<dbReference type="EMBL" id="CP014209">
    <property type="protein sequence ID" value="ANC31812.1"/>
    <property type="molecule type" value="Genomic_DNA"/>
</dbReference>
<dbReference type="PANTHER" id="PTHR12110">
    <property type="entry name" value="HYDROXYPYRUVATE ISOMERASE"/>
    <property type="match status" value="1"/>
</dbReference>
<evidence type="ECO:0000313" key="5">
    <source>
        <dbReference type="Proteomes" id="UP000076794"/>
    </source>
</evidence>
<dbReference type="Pfam" id="PF01261">
    <property type="entry name" value="AP_endonuc_2"/>
    <property type="match status" value="1"/>
</dbReference>
<dbReference type="KEGG" id="ido:I598_2272"/>
<feature type="domain" description="Xylose isomerase-like TIM barrel" evidence="3">
    <location>
        <begin position="20"/>
        <end position="272"/>
    </location>
</feature>
<dbReference type="RefSeq" id="WP_068203044.1">
    <property type="nucleotide sequence ID" value="NZ_CP014209.1"/>
</dbReference>
<dbReference type="GO" id="GO:0034015">
    <property type="term" value="F:L-ribulose-5-phosphate 3-epimerase activity"/>
    <property type="evidence" value="ECO:0007669"/>
    <property type="project" value="UniProtKB-EC"/>
</dbReference>
<proteinExistence type="predicted"/>
<feature type="compositionally biased region" description="Basic and acidic residues" evidence="2">
    <location>
        <begin position="288"/>
        <end position="300"/>
    </location>
</feature>
<sequence length="300" mass="31464">MITLGYGTNGFADHRLEDCLALLADLGYGGVALTLDHMHLDPHAPDLARRTGDVARLLDRHGLAVVVETGARYVLDPRRKHEPTLVSDAGRERRVELLATAVRVAVDLGAPAVHLWSGVLPAGTSPATGWDRLVAGTAEVLMLADDAGVDLAFEPEPGMLVEKVADVVRLRDALGNPDRLRLTIDVGHLTCVEDAPGPDVVRAAGALVAHVQVDDMLPGVHEHLELGAGEVDLPGVLAALDEVGYDGLASIELPRHSHAAARLATTSMTALRDAATTAGVPVRPASAGRHEVHDEVGVTG</sequence>
<organism evidence="4 5">
    <name type="scientific">Isoptericola dokdonensis DS-3</name>
    <dbReference type="NCBI Taxonomy" id="1300344"/>
    <lineage>
        <taxon>Bacteria</taxon>
        <taxon>Bacillati</taxon>
        <taxon>Actinomycetota</taxon>
        <taxon>Actinomycetes</taxon>
        <taxon>Micrococcales</taxon>
        <taxon>Promicromonosporaceae</taxon>
        <taxon>Isoptericola</taxon>
    </lineage>
</organism>
<evidence type="ECO:0000259" key="3">
    <source>
        <dbReference type="Pfam" id="PF01261"/>
    </source>
</evidence>
<name>A0A161HRB2_9MICO</name>
<reference evidence="4 5" key="1">
    <citation type="submission" date="2016-01" db="EMBL/GenBank/DDBJ databases">
        <title>Complete genome sequence of a soil Actinobacterium, Isoptericola dokdonensis DS-3.</title>
        <authorList>
            <person name="Kwon S.-K."/>
            <person name="Kim J.F."/>
        </authorList>
    </citation>
    <scope>NUCLEOTIDE SEQUENCE [LARGE SCALE GENOMIC DNA]</scope>
    <source>
        <strain evidence="4 5">DS-3</strain>
    </source>
</reference>
<evidence type="ECO:0000313" key="4">
    <source>
        <dbReference type="EMBL" id="ANC31812.1"/>
    </source>
</evidence>
<dbReference type="InterPro" id="IPR036237">
    <property type="entry name" value="Xyl_isomerase-like_sf"/>
</dbReference>
<protein>
    <submittedName>
        <fullName evidence="4">L-ribulose-5-phosphate 3-epimerase UlaE</fullName>
        <ecNumber evidence="4">5.1.3.22</ecNumber>
    </submittedName>
</protein>